<name>A0A2A9EKG0_9MICO</name>
<dbReference type="PANTHER" id="PTHR10000:SF8">
    <property type="entry name" value="HAD SUPERFAMILY HYDROLASE-LIKE, TYPE 3"/>
    <property type="match status" value="1"/>
</dbReference>
<dbReference type="SUPFAM" id="SSF56784">
    <property type="entry name" value="HAD-like"/>
    <property type="match status" value="1"/>
</dbReference>
<evidence type="ECO:0008006" key="3">
    <source>
        <dbReference type="Google" id="ProtNLM"/>
    </source>
</evidence>
<comment type="caution">
    <text evidence="1">The sequence shown here is derived from an EMBL/GenBank/DDBJ whole genome shotgun (WGS) entry which is preliminary data.</text>
</comment>
<keyword evidence="2" id="KW-1185">Reference proteome</keyword>
<evidence type="ECO:0000313" key="1">
    <source>
        <dbReference type="EMBL" id="PFG39293.1"/>
    </source>
</evidence>
<dbReference type="Gene3D" id="3.30.1240.10">
    <property type="match status" value="1"/>
</dbReference>
<dbReference type="GO" id="GO:0000287">
    <property type="term" value="F:magnesium ion binding"/>
    <property type="evidence" value="ECO:0007669"/>
    <property type="project" value="TreeGrafter"/>
</dbReference>
<dbReference type="Proteomes" id="UP000222106">
    <property type="component" value="Unassembled WGS sequence"/>
</dbReference>
<dbReference type="Gene3D" id="3.40.50.1000">
    <property type="entry name" value="HAD superfamily/HAD-like"/>
    <property type="match status" value="1"/>
</dbReference>
<dbReference type="InterPro" id="IPR023214">
    <property type="entry name" value="HAD_sf"/>
</dbReference>
<accession>A0A2A9EKG0</accession>
<dbReference type="PROSITE" id="PS01229">
    <property type="entry name" value="COF_2"/>
    <property type="match status" value="1"/>
</dbReference>
<organism evidence="1 2">
    <name type="scientific">Georgenia soli</name>
    <dbReference type="NCBI Taxonomy" id="638953"/>
    <lineage>
        <taxon>Bacteria</taxon>
        <taxon>Bacillati</taxon>
        <taxon>Actinomycetota</taxon>
        <taxon>Actinomycetes</taxon>
        <taxon>Micrococcales</taxon>
        <taxon>Bogoriellaceae</taxon>
        <taxon>Georgenia</taxon>
    </lineage>
</organism>
<dbReference type="GO" id="GO:0005829">
    <property type="term" value="C:cytosol"/>
    <property type="evidence" value="ECO:0007669"/>
    <property type="project" value="TreeGrafter"/>
</dbReference>
<sequence length="274" mass="28653">MNLHDDLLGVRAVAFDVDGTLAGGDHRVSPRTLQALADLRAAGVEPIIVTGRIVGSATAILADAGIDGYAVASNGAVAVDTRDPDPLHAAVMDPDEAQAVVAFCEGRAVEPSLFTVDTMVVEEGSVVHDLLVRADPTAPTRAVPPGELPFTAATKACIFGEPATLDALDGEIRAKFPRMVRSMDTAFEMSAAGADKWVALSAILERIGIPPERCAGIGDGENDVVWLSRVGFPVAMGNAREPVREVARLEIGHHADEAVAELVEALLRARAAAR</sequence>
<evidence type="ECO:0000313" key="2">
    <source>
        <dbReference type="Proteomes" id="UP000222106"/>
    </source>
</evidence>
<dbReference type="RefSeq" id="WP_098483425.1">
    <property type="nucleotide sequence ID" value="NZ_PDJI01000004.1"/>
</dbReference>
<dbReference type="Pfam" id="PF08282">
    <property type="entry name" value="Hydrolase_3"/>
    <property type="match status" value="1"/>
</dbReference>
<dbReference type="InterPro" id="IPR006379">
    <property type="entry name" value="HAD-SF_hydro_IIB"/>
</dbReference>
<dbReference type="NCBIfam" id="TIGR01484">
    <property type="entry name" value="HAD-SF-IIB"/>
    <property type="match status" value="1"/>
</dbReference>
<dbReference type="OrthoDB" id="3180855at2"/>
<reference evidence="1 2" key="1">
    <citation type="submission" date="2017-10" db="EMBL/GenBank/DDBJ databases">
        <title>Sequencing the genomes of 1000 actinobacteria strains.</title>
        <authorList>
            <person name="Klenk H.-P."/>
        </authorList>
    </citation>
    <scope>NUCLEOTIDE SEQUENCE [LARGE SCALE GENOMIC DNA]</scope>
    <source>
        <strain evidence="1 2">DSM 21838</strain>
    </source>
</reference>
<dbReference type="EMBL" id="PDJI01000004">
    <property type="protein sequence ID" value="PFG39293.1"/>
    <property type="molecule type" value="Genomic_DNA"/>
</dbReference>
<protein>
    <recommendedName>
        <fullName evidence="3">Cof subfamily protein (Haloacid dehalogenase superfamily)/HAD superfamily hydrolase (TIGR01484 family)</fullName>
    </recommendedName>
</protein>
<dbReference type="AlphaFoldDB" id="A0A2A9EKG0"/>
<proteinExistence type="predicted"/>
<dbReference type="InterPro" id="IPR036412">
    <property type="entry name" value="HAD-like_sf"/>
</dbReference>
<gene>
    <name evidence="1" type="ORF">ATJ97_1794</name>
</gene>
<dbReference type="PANTHER" id="PTHR10000">
    <property type="entry name" value="PHOSPHOSERINE PHOSPHATASE"/>
    <property type="match status" value="1"/>
</dbReference>
<dbReference type="GO" id="GO:0016791">
    <property type="term" value="F:phosphatase activity"/>
    <property type="evidence" value="ECO:0007669"/>
    <property type="project" value="TreeGrafter"/>
</dbReference>